<protein>
    <submittedName>
        <fullName evidence="1">Glutamate decarboxylase</fullName>
    </submittedName>
</protein>
<dbReference type="RefSeq" id="WP_138195395.1">
    <property type="nucleotide sequence ID" value="NZ_VCIW01000011.1"/>
</dbReference>
<accession>A0A5R9GEF6</accession>
<dbReference type="AlphaFoldDB" id="A0A5R9GEF6"/>
<proteinExistence type="predicted"/>
<comment type="caution">
    <text evidence="1">The sequence shown here is derived from an EMBL/GenBank/DDBJ whole genome shotgun (WGS) entry which is preliminary data.</text>
</comment>
<dbReference type="EMBL" id="VCIW01000011">
    <property type="protein sequence ID" value="TLS51043.1"/>
    <property type="molecule type" value="Genomic_DNA"/>
</dbReference>
<evidence type="ECO:0000313" key="1">
    <source>
        <dbReference type="EMBL" id="TLS51043.1"/>
    </source>
</evidence>
<organism evidence="1 2">
    <name type="scientific">Paenibacillus antri</name>
    <dbReference type="NCBI Taxonomy" id="2582848"/>
    <lineage>
        <taxon>Bacteria</taxon>
        <taxon>Bacillati</taxon>
        <taxon>Bacillota</taxon>
        <taxon>Bacilli</taxon>
        <taxon>Bacillales</taxon>
        <taxon>Paenibacillaceae</taxon>
        <taxon>Paenibacillus</taxon>
    </lineage>
</organism>
<gene>
    <name evidence="1" type="ORF">FE782_16770</name>
</gene>
<keyword evidence="2" id="KW-1185">Reference proteome</keyword>
<name>A0A5R9GEF6_9BACL</name>
<dbReference type="OrthoDB" id="1684603at2"/>
<evidence type="ECO:0000313" key="2">
    <source>
        <dbReference type="Proteomes" id="UP000309676"/>
    </source>
</evidence>
<reference evidence="1 2" key="1">
    <citation type="submission" date="2019-05" db="EMBL/GenBank/DDBJ databases">
        <authorList>
            <person name="Narsing Rao M.P."/>
            <person name="Li W.J."/>
        </authorList>
    </citation>
    <scope>NUCLEOTIDE SEQUENCE [LARGE SCALE GENOMIC DNA]</scope>
    <source>
        <strain evidence="1 2">SYSU_K30003</strain>
    </source>
</reference>
<dbReference type="Proteomes" id="UP000309676">
    <property type="component" value="Unassembled WGS sequence"/>
</dbReference>
<sequence length="62" mass="7121">MWTVIYIAPTAKIAERIRQKLTDEGFLVQVRPINLTKQQFEILVPEGEVGDVQEVLTTILHM</sequence>